<dbReference type="SUPFAM" id="SSF55781">
    <property type="entry name" value="GAF domain-like"/>
    <property type="match status" value="1"/>
</dbReference>
<feature type="modified residue" description="4-aspartylphosphate" evidence="3">
    <location>
        <position position="52"/>
    </location>
</feature>
<feature type="domain" description="GGDEF" evidence="5">
    <location>
        <begin position="325"/>
        <end position="448"/>
    </location>
</feature>
<evidence type="ECO:0000256" key="3">
    <source>
        <dbReference type="PROSITE-ProRule" id="PRU00169"/>
    </source>
</evidence>
<dbReference type="InterPro" id="IPR029016">
    <property type="entry name" value="GAF-like_dom_sf"/>
</dbReference>
<keyword evidence="1" id="KW-0808">Transferase</keyword>
<dbReference type="InterPro" id="IPR011006">
    <property type="entry name" value="CheY-like_superfamily"/>
</dbReference>
<dbReference type="AlphaFoldDB" id="A0A346XUI3"/>
<evidence type="ECO:0000259" key="4">
    <source>
        <dbReference type="PROSITE" id="PS50110"/>
    </source>
</evidence>
<reference evidence="6 7" key="1">
    <citation type="submission" date="2018-09" db="EMBL/GenBank/DDBJ databases">
        <title>Complete genome sequence of Euzebya sp. DY32-46 isolated from seawater of Pacific Ocean.</title>
        <authorList>
            <person name="Xu L."/>
            <person name="Wu Y.-H."/>
            <person name="Xu X.-W."/>
        </authorList>
    </citation>
    <scope>NUCLEOTIDE SEQUENCE [LARGE SCALE GENOMIC DNA]</scope>
    <source>
        <strain evidence="6 7">DY32-46</strain>
    </source>
</reference>
<dbReference type="InterPro" id="IPR029787">
    <property type="entry name" value="Nucleotide_cyclase"/>
</dbReference>
<dbReference type="SUPFAM" id="SSF55073">
    <property type="entry name" value="Nucleotide cyclase"/>
    <property type="match status" value="1"/>
</dbReference>
<feature type="domain" description="Response regulatory" evidence="4">
    <location>
        <begin position="1"/>
        <end position="116"/>
    </location>
</feature>
<dbReference type="NCBIfam" id="TIGR00254">
    <property type="entry name" value="GGDEF"/>
    <property type="match status" value="1"/>
</dbReference>
<dbReference type="SMART" id="SM00448">
    <property type="entry name" value="REC"/>
    <property type="match status" value="1"/>
</dbReference>
<dbReference type="SMART" id="SM00267">
    <property type="entry name" value="GGDEF"/>
    <property type="match status" value="1"/>
</dbReference>
<dbReference type="PANTHER" id="PTHR45138">
    <property type="entry name" value="REGULATORY COMPONENTS OF SENSORY TRANSDUCTION SYSTEM"/>
    <property type="match status" value="1"/>
</dbReference>
<dbReference type="Pfam" id="PF00072">
    <property type="entry name" value="Response_reg"/>
    <property type="match status" value="1"/>
</dbReference>
<evidence type="ECO:0000256" key="2">
    <source>
        <dbReference type="ARBA" id="ARBA00022777"/>
    </source>
</evidence>
<dbReference type="SMART" id="SM00065">
    <property type="entry name" value="GAF"/>
    <property type="match status" value="1"/>
</dbReference>
<sequence>MVLLVEDDPAHQVLVAAELEPAGVHVAPVDTMFGALEMLALQRGAFDVVVVDLGLPDIDGMNSLETILQAVGVPVIVHSGSVEPELAERARRIGAASVVPKDAGPDALLAAVEEVLGDRPAPLLGVPAGMGTEPVAADFEEAARRTLEFLQAHVPMGAWMVTRVVGEDWVVLDAVGQGYDVAPNSVLRWSDSFCSRMVEGEGPNVTTAASELPVYRQAPVFDQLDIETYVGLPLAIEGEGLFGTLCGIDPERSTVPLDTLEPFLLHIADLLTTALALDLERDRLQRRLDLAKVASRTDALTGLPNRRAFDLLLKLEEARCRRFGSSATILVMDLDGLKVRNDTEGHAAGDGYLRAAGAALSSVVRASDMAFRIGGDEFAVIAAPAPAVPETLVSRVNKALATGGVEASVGIATRRPDESLDDVLSRADERMYDLKRRRSTREGHSPAG</sequence>
<dbReference type="PROSITE" id="PS50887">
    <property type="entry name" value="GGDEF"/>
    <property type="match status" value="1"/>
</dbReference>
<dbReference type="Gene3D" id="3.30.450.40">
    <property type="match status" value="1"/>
</dbReference>
<dbReference type="Gene3D" id="3.40.50.2300">
    <property type="match status" value="1"/>
</dbReference>
<dbReference type="Proteomes" id="UP000264006">
    <property type="component" value="Chromosome"/>
</dbReference>
<dbReference type="InterPro" id="IPR043128">
    <property type="entry name" value="Rev_trsase/Diguanyl_cyclase"/>
</dbReference>
<keyword evidence="2" id="KW-0418">Kinase</keyword>
<dbReference type="InterPro" id="IPR000160">
    <property type="entry name" value="GGDEF_dom"/>
</dbReference>
<dbReference type="GO" id="GO:0043709">
    <property type="term" value="P:cell adhesion involved in single-species biofilm formation"/>
    <property type="evidence" value="ECO:0007669"/>
    <property type="project" value="TreeGrafter"/>
</dbReference>
<evidence type="ECO:0000256" key="1">
    <source>
        <dbReference type="ARBA" id="ARBA00022679"/>
    </source>
</evidence>
<dbReference type="Pfam" id="PF00990">
    <property type="entry name" value="GGDEF"/>
    <property type="match status" value="1"/>
</dbReference>
<name>A0A346XUI3_9ACTN</name>
<dbReference type="GO" id="GO:0052621">
    <property type="term" value="F:diguanylate cyclase activity"/>
    <property type="evidence" value="ECO:0007669"/>
    <property type="project" value="TreeGrafter"/>
</dbReference>
<dbReference type="InterPro" id="IPR003018">
    <property type="entry name" value="GAF"/>
</dbReference>
<dbReference type="Gene3D" id="3.30.70.270">
    <property type="match status" value="1"/>
</dbReference>
<dbReference type="GO" id="GO:0016301">
    <property type="term" value="F:kinase activity"/>
    <property type="evidence" value="ECO:0007669"/>
    <property type="project" value="UniProtKB-KW"/>
</dbReference>
<dbReference type="InterPro" id="IPR050469">
    <property type="entry name" value="Diguanylate_Cyclase"/>
</dbReference>
<dbReference type="GO" id="GO:0000160">
    <property type="term" value="P:phosphorelay signal transduction system"/>
    <property type="evidence" value="ECO:0007669"/>
    <property type="project" value="InterPro"/>
</dbReference>
<gene>
    <name evidence="6" type="ORF">DVS28_a1180</name>
</gene>
<evidence type="ECO:0000259" key="5">
    <source>
        <dbReference type="PROSITE" id="PS50887"/>
    </source>
</evidence>
<dbReference type="InterPro" id="IPR001789">
    <property type="entry name" value="Sig_transdc_resp-reg_receiver"/>
</dbReference>
<dbReference type="GO" id="GO:0005886">
    <property type="term" value="C:plasma membrane"/>
    <property type="evidence" value="ECO:0007669"/>
    <property type="project" value="TreeGrafter"/>
</dbReference>
<dbReference type="CDD" id="cd01949">
    <property type="entry name" value="GGDEF"/>
    <property type="match status" value="1"/>
</dbReference>
<dbReference type="EMBL" id="CP031165">
    <property type="protein sequence ID" value="AXV05880.1"/>
    <property type="molecule type" value="Genomic_DNA"/>
</dbReference>
<keyword evidence="7" id="KW-1185">Reference proteome</keyword>
<proteinExistence type="predicted"/>
<dbReference type="PANTHER" id="PTHR45138:SF9">
    <property type="entry name" value="DIGUANYLATE CYCLASE DGCM-RELATED"/>
    <property type="match status" value="1"/>
</dbReference>
<dbReference type="KEGG" id="euz:DVS28_a1180"/>
<keyword evidence="3" id="KW-0597">Phosphoprotein</keyword>
<evidence type="ECO:0000313" key="6">
    <source>
        <dbReference type="EMBL" id="AXV05880.1"/>
    </source>
</evidence>
<evidence type="ECO:0000313" key="7">
    <source>
        <dbReference type="Proteomes" id="UP000264006"/>
    </source>
</evidence>
<protein>
    <submittedName>
        <fullName evidence="6">GGDEF family protein</fullName>
    </submittedName>
</protein>
<dbReference type="CDD" id="cd00156">
    <property type="entry name" value="REC"/>
    <property type="match status" value="1"/>
</dbReference>
<accession>A0A346XUI3</accession>
<organism evidence="6 7">
    <name type="scientific">Euzebya pacifica</name>
    <dbReference type="NCBI Taxonomy" id="1608957"/>
    <lineage>
        <taxon>Bacteria</taxon>
        <taxon>Bacillati</taxon>
        <taxon>Actinomycetota</taxon>
        <taxon>Nitriliruptoria</taxon>
        <taxon>Euzebyales</taxon>
    </lineage>
</organism>
<dbReference type="SUPFAM" id="SSF52172">
    <property type="entry name" value="CheY-like"/>
    <property type="match status" value="1"/>
</dbReference>
<dbReference type="GO" id="GO:1902201">
    <property type="term" value="P:negative regulation of bacterial-type flagellum-dependent cell motility"/>
    <property type="evidence" value="ECO:0007669"/>
    <property type="project" value="TreeGrafter"/>
</dbReference>
<dbReference type="PROSITE" id="PS50110">
    <property type="entry name" value="RESPONSE_REGULATORY"/>
    <property type="match status" value="1"/>
</dbReference>